<proteinExistence type="predicted"/>
<sequence length="172" mass="19351">MCYGQPDELLKLTIGKRELPKNDLGHSPLDDFEHFCAYTGCSEQDLGQRAFAFVRLAYVTASLNSRVFRYPPLGEELEKACKDIAMLLRDRPPGTTADITEDSVLYWDCGRLNGAHLSIDEPEIVVVDPFEPEEELPGIGEAVAAWLKRPAFTFRPSLIEWLEELHPKKSSA</sequence>
<dbReference type="EMBL" id="JAVIZN010000003">
    <property type="protein sequence ID" value="MDR6208148.1"/>
    <property type="molecule type" value="Genomic_DNA"/>
</dbReference>
<evidence type="ECO:0000313" key="2">
    <source>
        <dbReference type="Proteomes" id="UP001245184"/>
    </source>
</evidence>
<name>A0ABD5CS38_9BURK</name>
<organism evidence="1 2">
    <name type="scientific">Paraburkholderia graminis</name>
    <dbReference type="NCBI Taxonomy" id="60548"/>
    <lineage>
        <taxon>Bacteria</taxon>
        <taxon>Pseudomonadati</taxon>
        <taxon>Pseudomonadota</taxon>
        <taxon>Betaproteobacteria</taxon>
        <taxon>Burkholderiales</taxon>
        <taxon>Burkholderiaceae</taxon>
        <taxon>Paraburkholderia</taxon>
    </lineage>
</organism>
<gene>
    <name evidence="1" type="ORF">QF025_006949</name>
</gene>
<dbReference type="Proteomes" id="UP001245184">
    <property type="component" value="Unassembled WGS sequence"/>
</dbReference>
<reference evidence="1 2" key="1">
    <citation type="submission" date="2023-08" db="EMBL/GenBank/DDBJ databases">
        <title>Genome sequencing of plant associated microbes to promote plant fitness in Sorghum bicolor and Oryza sativa.</title>
        <authorList>
            <person name="Coleman-Derr D."/>
        </authorList>
    </citation>
    <scope>NUCLEOTIDE SEQUENCE [LARGE SCALE GENOMIC DNA]</scope>
    <source>
        <strain evidence="1 2">SLBN-33</strain>
    </source>
</reference>
<evidence type="ECO:0000313" key="1">
    <source>
        <dbReference type="EMBL" id="MDR6208148.1"/>
    </source>
</evidence>
<dbReference type="RefSeq" id="WP_310035611.1">
    <property type="nucleotide sequence ID" value="NZ_JAVIZN010000003.1"/>
</dbReference>
<protein>
    <submittedName>
        <fullName evidence="1">Uncharacterized protein</fullName>
    </submittedName>
</protein>
<comment type="caution">
    <text evidence="1">The sequence shown here is derived from an EMBL/GenBank/DDBJ whole genome shotgun (WGS) entry which is preliminary data.</text>
</comment>
<accession>A0ABD5CS38</accession>
<dbReference type="AlphaFoldDB" id="A0ABD5CS38"/>